<keyword evidence="9" id="KW-0119">Carbohydrate metabolism</keyword>
<dbReference type="RefSeq" id="XP_036358754.1">
    <property type="nucleotide sequence ID" value="XM_036502861.1"/>
</dbReference>
<gene>
    <name evidence="11 12 13 14" type="primary">LOC115212208</name>
</gene>
<evidence type="ECO:0000313" key="10">
    <source>
        <dbReference type="Proteomes" id="UP000515154"/>
    </source>
</evidence>
<evidence type="ECO:0000256" key="8">
    <source>
        <dbReference type="ARBA" id="ARBA00023180"/>
    </source>
</evidence>
<evidence type="ECO:0000256" key="3">
    <source>
        <dbReference type="ARBA" id="ARBA00022679"/>
    </source>
</evidence>
<dbReference type="RefSeq" id="XP_036358755.1">
    <property type="nucleotide sequence ID" value="XM_036502862.1"/>
</dbReference>
<evidence type="ECO:0000256" key="5">
    <source>
        <dbReference type="ARBA" id="ARBA00022989"/>
    </source>
</evidence>
<keyword evidence="5 9" id="KW-1133">Transmembrane helix</keyword>
<dbReference type="InterPro" id="IPR005331">
    <property type="entry name" value="Sulfotransferase"/>
</dbReference>
<organism evidence="10 14">
    <name type="scientific">Octopus sinensis</name>
    <name type="common">East Asian common octopus</name>
    <dbReference type="NCBI Taxonomy" id="2607531"/>
    <lineage>
        <taxon>Eukaryota</taxon>
        <taxon>Metazoa</taxon>
        <taxon>Spiralia</taxon>
        <taxon>Lophotrochozoa</taxon>
        <taxon>Mollusca</taxon>
        <taxon>Cephalopoda</taxon>
        <taxon>Coleoidea</taxon>
        <taxon>Octopodiformes</taxon>
        <taxon>Octopoda</taxon>
        <taxon>Incirrata</taxon>
        <taxon>Octopodidae</taxon>
        <taxon>Octopus</taxon>
    </lineage>
</organism>
<feature type="transmembrane region" description="Helical" evidence="9">
    <location>
        <begin position="59"/>
        <end position="79"/>
    </location>
</feature>
<name>A0A7E6ESV8_9MOLL</name>
<keyword evidence="6 9" id="KW-0333">Golgi apparatus</keyword>
<dbReference type="RefSeq" id="XP_036358756.1">
    <property type="nucleotide sequence ID" value="XM_036502863.1"/>
</dbReference>
<sequence>MVLQLLLSFQTWFSHSVTVGQRRRKYRDCYHNSNSPTISHFHSKHGKLRRRTKMSIAKILLILLVCGIFLPFLYIFLLAPPTMKLIKERAFNMPAHDGDDPQAQFTEDDHKAFLVDQQNRKSFLRSACKKLGLLPRKREMKKSEFSSILVDDPHGFMYCQIPKVACTNWRRVLLVLTGYYNTTKGSQLRAMDVHDSYDKHLTYLSDLSAGGITYRLRKYKKFLFVREPFQRLVSAFRNKILSSKNEYFFQRFGRIILKRYRNRSMSENSMRKTKVKFSEFVHYLIDASTRRVSLNDHWGHFSPLCHPCSIKYDFIGKYETLERDAHFILRDLTPKHSVKFPSRNDTYRTAQTGNDLAAQYFKTLSPASINRLWKIYRMDYYLFNYSYPTWLVPSYNRNTTIIKQSSKVNPVKIKTT</sequence>
<evidence type="ECO:0000313" key="11">
    <source>
        <dbReference type="RefSeq" id="XP_036358753.1"/>
    </source>
</evidence>
<comment type="similarity">
    <text evidence="2 9">Belongs to the sulfotransferase 2 family.</text>
</comment>
<evidence type="ECO:0000256" key="9">
    <source>
        <dbReference type="RuleBase" id="RU364020"/>
    </source>
</evidence>
<reference evidence="11 12" key="1">
    <citation type="submission" date="2025-08" db="UniProtKB">
        <authorList>
            <consortium name="RefSeq"/>
        </authorList>
    </citation>
    <scope>IDENTIFICATION</scope>
</reference>
<proteinExistence type="inferred from homology"/>
<dbReference type="Pfam" id="PF03567">
    <property type="entry name" value="Sulfotransfer_2"/>
    <property type="match status" value="1"/>
</dbReference>
<comment type="subcellular location">
    <subcellularLocation>
        <location evidence="1 9">Golgi apparatus membrane</location>
        <topology evidence="1 9">Single-pass type II membrane protein</topology>
    </subcellularLocation>
</comment>
<dbReference type="EC" id="2.8.2.-" evidence="9"/>
<keyword evidence="8 9" id="KW-0325">Glycoprotein</keyword>
<keyword evidence="9" id="KW-0735">Signal-anchor</keyword>
<evidence type="ECO:0000256" key="4">
    <source>
        <dbReference type="ARBA" id="ARBA00022692"/>
    </source>
</evidence>
<protein>
    <recommendedName>
        <fullName evidence="9">Carbohydrate sulfotransferase</fullName>
        <ecNumber evidence="9">2.8.2.-</ecNumber>
    </recommendedName>
</protein>
<keyword evidence="4 9" id="KW-0812">Transmembrane</keyword>
<evidence type="ECO:0000256" key="2">
    <source>
        <dbReference type="ARBA" id="ARBA00006339"/>
    </source>
</evidence>
<dbReference type="PANTHER" id="PTHR12137">
    <property type="entry name" value="CARBOHYDRATE SULFOTRANSFERASE"/>
    <property type="match status" value="1"/>
</dbReference>
<dbReference type="PANTHER" id="PTHR12137:SF54">
    <property type="entry name" value="CARBOHYDRATE SULFOTRANSFERASE"/>
    <property type="match status" value="1"/>
</dbReference>
<dbReference type="GO" id="GO:0008146">
    <property type="term" value="F:sulfotransferase activity"/>
    <property type="evidence" value="ECO:0007669"/>
    <property type="project" value="InterPro"/>
</dbReference>
<dbReference type="KEGG" id="osn:115212208"/>
<dbReference type="RefSeq" id="XP_036358753.1">
    <property type="nucleotide sequence ID" value="XM_036502860.1"/>
</dbReference>
<dbReference type="GO" id="GO:0000139">
    <property type="term" value="C:Golgi membrane"/>
    <property type="evidence" value="ECO:0007669"/>
    <property type="project" value="UniProtKB-SubCell"/>
</dbReference>
<dbReference type="AlphaFoldDB" id="A0A7E6ESV8"/>
<evidence type="ECO:0000256" key="7">
    <source>
        <dbReference type="ARBA" id="ARBA00023136"/>
    </source>
</evidence>
<evidence type="ECO:0000313" key="13">
    <source>
        <dbReference type="RefSeq" id="XP_036358755.1"/>
    </source>
</evidence>
<dbReference type="InterPro" id="IPR018011">
    <property type="entry name" value="Carb_sulfotrans_8-10"/>
</dbReference>
<evidence type="ECO:0000256" key="1">
    <source>
        <dbReference type="ARBA" id="ARBA00004323"/>
    </source>
</evidence>
<dbReference type="GO" id="GO:0016051">
    <property type="term" value="P:carbohydrate biosynthetic process"/>
    <property type="evidence" value="ECO:0007669"/>
    <property type="project" value="InterPro"/>
</dbReference>
<dbReference type="Proteomes" id="UP000515154">
    <property type="component" value="Linkage group LG5"/>
</dbReference>
<evidence type="ECO:0000313" key="12">
    <source>
        <dbReference type="RefSeq" id="XP_036358754.1"/>
    </source>
</evidence>
<keyword evidence="7 9" id="KW-0472">Membrane</keyword>
<keyword evidence="10" id="KW-1185">Reference proteome</keyword>
<evidence type="ECO:0000313" key="14">
    <source>
        <dbReference type="RefSeq" id="XP_036358756.1"/>
    </source>
</evidence>
<accession>A0A7E6ESV8</accession>
<keyword evidence="3 9" id="KW-0808">Transferase</keyword>
<evidence type="ECO:0000256" key="6">
    <source>
        <dbReference type="ARBA" id="ARBA00023034"/>
    </source>
</evidence>